<dbReference type="EMBL" id="JAUIRO010000006">
    <property type="protein sequence ID" value="KAK0710097.1"/>
    <property type="molecule type" value="Genomic_DNA"/>
</dbReference>
<dbReference type="GeneID" id="85318247"/>
<keyword evidence="2" id="KW-1185">Reference proteome</keyword>
<dbReference type="RefSeq" id="XP_060293401.1">
    <property type="nucleotide sequence ID" value="XM_060434977.1"/>
</dbReference>
<evidence type="ECO:0000313" key="1">
    <source>
        <dbReference type="EMBL" id="KAK0710097.1"/>
    </source>
</evidence>
<accession>A0AA40A6E6</accession>
<protein>
    <submittedName>
        <fullName evidence="1">Uncharacterized protein</fullName>
    </submittedName>
</protein>
<reference evidence="1" key="1">
    <citation type="submission" date="2023-06" db="EMBL/GenBank/DDBJ databases">
        <title>Genome-scale phylogeny and comparative genomics of the fungal order Sordariales.</title>
        <authorList>
            <consortium name="Lawrence Berkeley National Laboratory"/>
            <person name="Hensen N."/>
            <person name="Bonometti L."/>
            <person name="Westerberg I."/>
            <person name="Brannstrom I.O."/>
            <person name="Guillou S."/>
            <person name="Cros-Aarteil S."/>
            <person name="Calhoun S."/>
            <person name="Haridas S."/>
            <person name="Kuo A."/>
            <person name="Mondo S."/>
            <person name="Pangilinan J."/>
            <person name="Riley R."/>
            <person name="LaButti K."/>
            <person name="Andreopoulos B."/>
            <person name="Lipzen A."/>
            <person name="Chen C."/>
            <person name="Yanf M."/>
            <person name="Daum C."/>
            <person name="Ng V."/>
            <person name="Clum A."/>
            <person name="Steindorff A."/>
            <person name="Ohm R."/>
            <person name="Martin F."/>
            <person name="Silar P."/>
            <person name="Natvig D."/>
            <person name="Lalanne C."/>
            <person name="Gautier V."/>
            <person name="Ament-velasquez S.L."/>
            <person name="Kruys A."/>
            <person name="Hutchinson M.I."/>
            <person name="Powell A.J."/>
            <person name="Barry K."/>
            <person name="Miller A.N."/>
            <person name="Grigoriev I.V."/>
            <person name="Debuchy R."/>
            <person name="Gladieux P."/>
            <person name="Thoren M.H."/>
            <person name="Johannesson H."/>
        </authorList>
    </citation>
    <scope>NUCLEOTIDE SEQUENCE</scope>
    <source>
        <strain evidence="1">SMH2392-1A</strain>
    </source>
</reference>
<sequence>MDPLFYSCTEQSTNLEHPEDSSASTGLQTDREAVAQRKCVQLCFAAQDNTYLQMLWNSFKSIRRR</sequence>
<organism evidence="1 2">
    <name type="scientific">Lasiosphaeria miniovina</name>
    <dbReference type="NCBI Taxonomy" id="1954250"/>
    <lineage>
        <taxon>Eukaryota</taxon>
        <taxon>Fungi</taxon>
        <taxon>Dikarya</taxon>
        <taxon>Ascomycota</taxon>
        <taxon>Pezizomycotina</taxon>
        <taxon>Sordariomycetes</taxon>
        <taxon>Sordariomycetidae</taxon>
        <taxon>Sordariales</taxon>
        <taxon>Lasiosphaeriaceae</taxon>
        <taxon>Lasiosphaeria</taxon>
    </lineage>
</organism>
<gene>
    <name evidence="1" type="ORF">B0T26DRAFT_432457</name>
</gene>
<dbReference type="Proteomes" id="UP001172101">
    <property type="component" value="Unassembled WGS sequence"/>
</dbReference>
<proteinExistence type="predicted"/>
<comment type="caution">
    <text evidence="1">The sequence shown here is derived from an EMBL/GenBank/DDBJ whole genome shotgun (WGS) entry which is preliminary data.</text>
</comment>
<dbReference type="AlphaFoldDB" id="A0AA40A6E6"/>
<evidence type="ECO:0000313" key="2">
    <source>
        <dbReference type="Proteomes" id="UP001172101"/>
    </source>
</evidence>
<name>A0AA40A6E6_9PEZI</name>